<comment type="caution">
    <text evidence="1">The sequence shown here is derived from an EMBL/GenBank/DDBJ whole genome shotgun (WGS) entry which is preliminary data.</text>
</comment>
<sequence>MANRVCVLCGAKYDYCPNCDADKGKPIWMTCWDKAECHDIWVTKLLQ</sequence>
<dbReference type="EMBL" id="JAJEQM010000014">
    <property type="protein sequence ID" value="MCC2211128.1"/>
    <property type="molecule type" value="Genomic_DNA"/>
</dbReference>
<dbReference type="RefSeq" id="WP_308456742.1">
    <property type="nucleotide sequence ID" value="NZ_JAJEQM010000014.1"/>
</dbReference>
<proteinExistence type="predicted"/>
<protein>
    <submittedName>
        <fullName evidence="1">Uncharacterized protein</fullName>
    </submittedName>
</protein>
<organism evidence="1 2">
    <name type="scientific">Hominilimicola fabiformis</name>
    <dbReference type="NCBI Taxonomy" id="2885356"/>
    <lineage>
        <taxon>Bacteria</taxon>
        <taxon>Bacillati</taxon>
        <taxon>Bacillota</taxon>
        <taxon>Clostridia</taxon>
        <taxon>Eubacteriales</taxon>
        <taxon>Oscillospiraceae</taxon>
        <taxon>Hominilimicola</taxon>
    </lineage>
</organism>
<gene>
    <name evidence="1" type="ORF">LKE05_10055</name>
</gene>
<dbReference type="AlphaFoldDB" id="A0AAE3E019"/>
<name>A0AAE3E019_9FIRM</name>
<accession>A0AAE3E019</accession>
<reference evidence="1 2" key="1">
    <citation type="submission" date="2021-10" db="EMBL/GenBank/DDBJ databases">
        <title>Anaerobic single-cell dispensing facilitates the cultivation of human gut bacteria.</title>
        <authorList>
            <person name="Afrizal A."/>
        </authorList>
    </citation>
    <scope>NUCLEOTIDE SEQUENCE [LARGE SCALE GENOMIC DNA]</scope>
    <source>
        <strain evidence="1 2">CLA-AA-H232</strain>
    </source>
</reference>
<keyword evidence="2" id="KW-1185">Reference proteome</keyword>
<evidence type="ECO:0000313" key="1">
    <source>
        <dbReference type="EMBL" id="MCC2211128.1"/>
    </source>
</evidence>
<evidence type="ECO:0000313" key="2">
    <source>
        <dbReference type="Proteomes" id="UP001198242"/>
    </source>
</evidence>
<dbReference type="Proteomes" id="UP001198242">
    <property type="component" value="Unassembled WGS sequence"/>
</dbReference>